<dbReference type="AlphaFoldDB" id="A0A816LWU1"/>
<gene>
    <name evidence="1" type="ORF">DARMORV10_C07P10350.1</name>
</gene>
<proteinExistence type="predicted"/>
<sequence>MRDSVGHLLHHRSTLVCGGVRTEEWCKVSAERVSFSSSRMRLYILASAVIPPVVVSHTLIRHELLFRSRYHRQGVVKRQLFLGLTKSLFSWVKITAKVQFR</sequence>
<name>A0A816LWU1_BRANA</name>
<evidence type="ECO:0000313" key="1">
    <source>
        <dbReference type="EMBL" id="CAF1960175.1"/>
    </source>
</evidence>
<dbReference type="Gramene" id="CDY00852">
    <property type="protein sequence ID" value="CDY00852"/>
    <property type="gene ID" value="GSBRNA2T00110795001"/>
</dbReference>
<organism evidence="1">
    <name type="scientific">Brassica napus</name>
    <name type="common">Rape</name>
    <dbReference type="NCBI Taxonomy" id="3708"/>
    <lineage>
        <taxon>Eukaryota</taxon>
        <taxon>Viridiplantae</taxon>
        <taxon>Streptophyta</taxon>
        <taxon>Embryophyta</taxon>
        <taxon>Tracheophyta</taxon>
        <taxon>Spermatophyta</taxon>
        <taxon>Magnoliopsida</taxon>
        <taxon>eudicotyledons</taxon>
        <taxon>Gunneridae</taxon>
        <taxon>Pentapetalae</taxon>
        <taxon>rosids</taxon>
        <taxon>malvids</taxon>
        <taxon>Brassicales</taxon>
        <taxon>Brassicaceae</taxon>
        <taxon>Brassiceae</taxon>
        <taxon>Brassica</taxon>
    </lineage>
</organism>
<dbReference type="Proteomes" id="UP001295469">
    <property type="component" value="Chromosome C07"/>
</dbReference>
<protein>
    <submittedName>
        <fullName evidence="1">(rape) hypothetical protein</fullName>
    </submittedName>
</protein>
<reference evidence="1" key="1">
    <citation type="submission" date="2021-01" db="EMBL/GenBank/DDBJ databases">
        <authorList>
            <consortium name="Genoscope - CEA"/>
            <person name="William W."/>
        </authorList>
    </citation>
    <scope>NUCLEOTIDE SEQUENCE</scope>
</reference>
<accession>A0A816LWU1</accession>
<dbReference type="EMBL" id="HG994371">
    <property type="protein sequence ID" value="CAF1960175.1"/>
    <property type="molecule type" value="Genomic_DNA"/>
</dbReference>